<name>R0IX52_EXST2</name>
<feature type="domain" description="DUF6314" evidence="3">
    <location>
        <begin position="504"/>
        <end position="689"/>
    </location>
</feature>
<evidence type="ECO:0008006" key="6">
    <source>
        <dbReference type="Google" id="ProtNLM"/>
    </source>
</evidence>
<dbReference type="STRING" id="671987.R0IX52"/>
<dbReference type="Pfam" id="PF04179">
    <property type="entry name" value="Init_tRNA_PT"/>
    <property type="match status" value="1"/>
</dbReference>
<gene>
    <name evidence="4" type="ORF">SETTUDRAFT_105856</name>
</gene>
<dbReference type="PANTHER" id="PTHR31811:SF0">
    <property type="entry name" value="TRNA A64-2'-O-RIBOSYLPHOSPHATE TRANSFERASE"/>
    <property type="match status" value="1"/>
</dbReference>
<dbReference type="AlphaFoldDB" id="R0IX52"/>
<dbReference type="HOGENOM" id="CLU_027654_1_1_1"/>
<reference evidence="4 5" key="1">
    <citation type="journal article" date="2012" name="PLoS Pathog.">
        <title>Diverse lifestyles and strategies of plant pathogenesis encoded in the genomes of eighteen Dothideomycetes fungi.</title>
        <authorList>
            <person name="Ohm R.A."/>
            <person name="Feau N."/>
            <person name="Henrissat B."/>
            <person name="Schoch C.L."/>
            <person name="Horwitz B.A."/>
            <person name="Barry K.W."/>
            <person name="Condon B.J."/>
            <person name="Copeland A.C."/>
            <person name="Dhillon B."/>
            <person name="Glaser F."/>
            <person name="Hesse C.N."/>
            <person name="Kosti I."/>
            <person name="LaButti K."/>
            <person name="Lindquist E.A."/>
            <person name="Lucas S."/>
            <person name="Salamov A.A."/>
            <person name="Bradshaw R.E."/>
            <person name="Ciuffetti L."/>
            <person name="Hamelin R.C."/>
            <person name="Kema G.H.J."/>
            <person name="Lawrence C."/>
            <person name="Scott J.A."/>
            <person name="Spatafora J.W."/>
            <person name="Turgeon B.G."/>
            <person name="de Wit P.J.G.M."/>
            <person name="Zhong S."/>
            <person name="Goodwin S.B."/>
            <person name="Grigoriev I.V."/>
        </authorList>
    </citation>
    <scope>NUCLEOTIDE SEQUENCE [LARGE SCALE GENOMIC DNA]</scope>
    <source>
        <strain evidence="5">28A</strain>
    </source>
</reference>
<sequence>MSKPLSEADIIFPHLCNTSSLSSTLSSLRRSSLSTHNRLASILLDSVFVETVASAYELPLVANERCGSWYIPLSRKSGSVYFKSTDGHMGEWSFSLRRLNLQLLDVVAKWGGAVVVDSTRRGKSMPDALSKTIPIWCCVMNRALFGGERTGEAMELFTPPQAVGESEHAQMQKRIDGFVRQFLNICKPNIPLLRSKLQKPLRPIWVTQQSSLPESSPKFSDFHPIVLCTASRRVRGAEASENGYIQGAADDHEAWSHGLTPPVFWKHKDLLMSTSEEDATDVISKLIKEQRSSCATASLIQPTSQLYISSSDNVQFSGFDVVVSCTPEPLAPSALKEAGVKHYLHLKCQSGKLGSRDLRTQLAHLPPFFASLPAPSAQGNMFLCCPTGKDLSVGVALAILCLYTTESGTIDTSRRKEAREMGKALIKQRLSWVTTSNAALNPSRATLQSVNAIITANLTILDSRTPEIARETPSHPTHPPDSPSFDPQLPRTIFQNFHNTASQAWTFSRDLSSMLSTHPSGRVTGTATFTPCDTSTEPCSDAPRMLLYGEQGTFVTTTGLQFSASRKYVYQLHGAGASADEEDVFIAVNFFDDEKMRLEARGETGVGAHGQGIGGLFVEMGKLEKDGEGVYRAGNRETHLCGEDLYAAQWAFGSGMAVQGQADTDVWWEVRYDVKGPQKDYVSTTRYTKM</sequence>
<evidence type="ECO:0000313" key="5">
    <source>
        <dbReference type="Proteomes" id="UP000016935"/>
    </source>
</evidence>
<dbReference type="GeneID" id="19395131"/>
<dbReference type="InterPro" id="IPR033421">
    <property type="entry name" value="Rit1_DUSP-like"/>
</dbReference>
<dbReference type="eggNOG" id="KOG2634">
    <property type="taxonomic scope" value="Eukaryota"/>
</dbReference>
<dbReference type="GO" id="GO:0019988">
    <property type="term" value="P:charged-tRNA amino acid modification"/>
    <property type="evidence" value="ECO:0007669"/>
    <property type="project" value="InterPro"/>
</dbReference>
<proteinExistence type="predicted"/>
<organism evidence="4 5">
    <name type="scientific">Exserohilum turcicum (strain 28A)</name>
    <name type="common">Northern leaf blight fungus</name>
    <name type="synonym">Setosphaeria turcica</name>
    <dbReference type="NCBI Taxonomy" id="671987"/>
    <lineage>
        <taxon>Eukaryota</taxon>
        <taxon>Fungi</taxon>
        <taxon>Dikarya</taxon>
        <taxon>Ascomycota</taxon>
        <taxon>Pezizomycotina</taxon>
        <taxon>Dothideomycetes</taxon>
        <taxon>Pleosporomycetidae</taxon>
        <taxon>Pleosporales</taxon>
        <taxon>Pleosporineae</taxon>
        <taxon>Pleosporaceae</taxon>
        <taxon>Exserohilum</taxon>
    </lineage>
</organism>
<dbReference type="Proteomes" id="UP000016935">
    <property type="component" value="Unassembled WGS sequence"/>
</dbReference>
<protein>
    <recommendedName>
        <fullName evidence="6">Initiator tRNA phosphoribosyl transferase</fullName>
    </recommendedName>
</protein>
<dbReference type="Pfam" id="PF19834">
    <property type="entry name" value="DUF6314"/>
    <property type="match status" value="1"/>
</dbReference>
<evidence type="ECO:0000259" key="1">
    <source>
        <dbReference type="Pfam" id="PF04179"/>
    </source>
</evidence>
<accession>R0IX52</accession>
<keyword evidence="5" id="KW-1185">Reference proteome</keyword>
<dbReference type="RefSeq" id="XP_008022999.1">
    <property type="nucleotide sequence ID" value="XM_008024808.1"/>
</dbReference>
<evidence type="ECO:0000259" key="3">
    <source>
        <dbReference type="Pfam" id="PF19834"/>
    </source>
</evidence>
<dbReference type="InterPro" id="IPR033449">
    <property type="entry name" value="Rit1_N"/>
</dbReference>
<dbReference type="Pfam" id="PF17184">
    <property type="entry name" value="Rit1_C"/>
    <property type="match status" value="1"/>
</dbReference>
<dbReference type="OrthoDB" id="45256at2759"/>
<evidence type="ECO:0000313" key="4">
    <source>
        <dbReference type="EMBL" id="EOA89146.1"/>
    </source>
</evidence>
<dbReference type="InterPro" id="IPR045632">
    <property type="entry name" value="DUF6314"/>
</dbReference>
<dbReference type="InterPro" id="IPR007306">
    <property type="entry name" value="Rit1"/>
</dbReference>
<feature type="domain" description="Rit1 DUSP-like" evidence="1">
    <location>
        <begin position="342"/>
        <end position="453"/>
    </location>
</feature>
<feature type="domain" description="Rit1 N-terminal" evidence="2">
    <location>
        <begin position="28"/>
        <end position="287"/>
    </location>
</feature>
<dbReference type="PANTHER" id="PTHR31811">
    <property type="entry name" value="TRNA A64-2'-O-RIBOSYLPHOSPHATE TRANSFERASE"/>
    <property type="match status" value="1"/>
</dbReference>
<dbReference type="GO" id="GO:0043399">
    <property type="term" value="F:tRNA adenosine(64)-2'-O-ribosylphosphate transferase activity"/>
    <property type="evidence" value="ECO:0007669"/>
    <property type="project" value="InterPro"/>
</dbReference>
<reference evidence="4 5" key="2">
    <citation type="journal article" date="2013" name="PLoS Genet.">
        <title>Comparative genome structure, secondary metabolite, and effector coding capacity across Cochliobolus pathogens.</title>
        <authorList>
            <person name="Condon B.J."/>
            <person name="Leng Y."/>
            <person name="Wu D."/>
            <person name="Bushley K.E."/>
            <person name="Ohm R.A."/>
            <person name="Otillar R."/>
            <person name="Martin J."/>
            <person name="Schackwitz W."/>
            <person name="Grimwood J."/>
            <person name="MohdZainudin N."/>
            <person name="Xue C."/>
            <person name="Wang R."/>
            <person name="Manning V.A."/>
            <person name="Dhillon B."/>
            <person name="Tu Z.J."/>
            <person name="Steffenson B.J."/>
            <person name="Salamov A."/>
            <person name="Sun H."/>
            <person name="Lowry S."/>
            <person name="LaButti K."/>
            <person name="Han J."/>
            <person name="Copeland A."/>
            <person name="Lindquist E."/>
            <person name="Barry K."/>
            <person name="Schmutz J."/>
            <person name="Baker S.E."/>
            <person name="Ciuffetti L.M."/>
            <person name="Grigoriev I.V."/>
            <person name="Zhong S."/>
            <person name="Turgeon B.G."/>
        </authorList>
    </citation>
    <scope>NUCLEOTIDE SEQUENCE [LARGE SCALE GENOMIC DNA]</scope>
    <source>
        <strain evidence="5">28A</strain>
    </source>
</reference>
<evidence type="ECO:0000259" key="2">
    <source>
        <dbReference type="Pfam" id="PF17184"/>
    </source>
</evidence>
<dbReference type="GO" id="GO:0005737">
    <property type="term" value="C:cytoplasm"/>
    <property type="evidence" value="ECO:0007669"/>
    <property type="project" value="TreeGrafter"/>
</dbReference>
<dbReference type="EMBL" id="KB908515">
    <property type="protein sequence ID" value="EOA89146.1"/>
    <property type="molecule type" value="Genomic_DNA"/>
</dbReference>